<dbReference type="AlphaFoldDB" id="A0A1I1GIA9"/>
<evidence type="ECO:0000313" key="3">
    <source>
        <dbReference type="EMBL" id="SFC11165.1"/>
    </source>
</evidence>
<protein>
    <submittedName>
        <fullName evidence="3">AhpC/TSA family protein</fullName>
    </submittedName>
</protein>
<dbReference type="CDD" id="cd02969">
    <property type="entry name" value="PRX_like1"/>
    <property type="match status" value="1"/>
</dbReference>
<name>A0A1I1GIA9_9SPHI</name>
<keyword evidence="1" id="KW-0732">Signal</keyword>
<dbReference type="GO" id="GO:0016491">
    <property type="term" value="F:oxidoreductase activity"/>
    <property type="evidence" value="ECO:0007669"/>
    <property type="project" value="InterPro"/>
</dbReference>
<dbReference type="Pfam" id="PF00578">
    <property type="entry name" value="AhpC-TSA"/>
    <property type="match status" value="1"/>
</dbReference>
<accession>A0A1I1GIA9</accession>
<dbReference type="PANTHER" id="PTHR43640">
    <property type="entry name" value="OS07G0260300 PROTEIN"/>
    <property type="match status" value="1"/>
</dbReference>
<dbReference type="PROSITE" id="PS51352">
    <property type="entry name" value="THIOREDOXIN_2"/>
    <property type="match status" value="1"/>
</dbReference>
<dbReference type="RefSeq" id="WP_090972657.1">
    <property type="nucleotide sequence ID" value="NZ_FOLL01000004.1"/>
</dbReference>
<proteinExistence type="predicted"/>
<dbReference type="GO" id="GO:0016209">
    <property type="term" value="F:antioxidant activity"/>
    <property type="evidence" value="ECO:0007669"/>
    <property type="project" value="InterPro"/>
</dbReference>
<dbReference type="Gene3D" id="3.40.30.10">
    <property type="entry name" value="Glutaredoxin"/>
    <property type="match status" value="1"/>
</dbReference>
<dbReference type="EMBL" id="FOLL01000004">
    <property type="protein sequence ID" value="SFC11165.1"/>
    <property type="molecule type" value="Genomic_DNA"/>
</dbReference>
<dbReference type="SUPFAM" id="SSF52833">
    <property type="entry name" value="Thioredoxin-like"/>
    <property type="match status" value="1"/>
</dbReference>
<dbReference type="InterPro" id="IPR047262">
    <property type="entry name" value="PRX-like1"/>
</dbReference>
<dbReference type="InterPro" id="IPR000866">
    <property type="entry name" value="AhpC/TSA"/>
</dbReference>
<dbReference type="Proteomes" id="UP000199577">
    <property type="component" value="Unassembled WGS sequence"/>
</dbReference>
<keyword evidence="4" id="KW-1185">Reference proteome</keyword>
<evidence type="ECO:0000259" key="2">
    <source>
        <dbReference type="PROSITE" id="PS51352"/>
    </source>
</evidence>
<feature type="chain" id="PRO_5011440945" evidence="1">
    <location>
        <begin position="18"/>
        <end position="204"/>
    </location>
</feature>
<dbReference type="OrthoDB" id="9809746at2"/>
<dbReference type="InterPro" id="IPR036249">
    <property type="entry name" value="Thioredoxin-like_sf"/>
</dbReference>
<feature type="domain" description="Thioredoxin" evidence="2">
    <location>
        <begin position="26"/>
        <end position="152"/>
    </location>
</feature>
<feature type="signal peptide" evidence="1">
    <location>
        <begin position="1"/>
        <end position="17"/>
    </location>
</feature>
<reference evidence="3 4" key="1">
    <citation type="submission" date="2016-10" db="EMBL/GenBank/DDBJ databases">
        <authorList>
            <person name="de Groot N.N."/>
        </authorList>
    </citation>
    <scope>NUCLEOTIDE SEQUENCE [LARGE SCALE GENOMIC DNA]</scope>
    <source>
        <strain evidence="3 4">DSM 22900</strain>
    </source>
</reference>
<dbReference type="PANTHER" id="PTHR43640:SF1">
    <property type="entry name" value="THIOREDOXIN-DEPENDENT PEROXIREDOXIN"/>
    <property type="match status" value="1"/>
</dbReference>
<sequence length="204" mass="22349">MKTIHVLWIGLAVLLSAARPVSDNGYQIGDAVEDFRLKNINGEWVSMASYPAAKGFIVIFTCNTCPVAVANEDRIIALDNTYKPLGYPVIAINPNDAGVEPRESYEQMQQRAGDKGFTFPYLLDPDHVVTRRFGATHTPHAFLLQKVDNVPVVQYIGAIDNDSRGGSPDTKFIEDAIAALEQGSKPDPDVTRAVGCTIKWKKST</sequence>
<dbReference type="STRING" id="623281.SAMN05421747_104215"/>
<organism evidence="3 4">
    <name type="scientific">Parapedobacter composti</name>
    <dbReference type="NCBI Taxonomy" id="623281"/>
    <lineage>
        <taxon>Bacteria</taxon>
        <taxon>Pseudomonadati</taxon>
        <taxon>Bacteroidota</taxon>
        <taxon>Sphingobacteriia</taxon>
        <taxon>Sphingobacteriales</taxon>
        <taxon>Sphingobacteriaceae</taxon>
        <taxon>Parapedobacter</taxon>
    </lineage>
</organism>
<gene>
    <name evidence="3" type="ORF">SAMN05421747_104215</name>
</gene>
<dbReference type="InterPro" id="IPR013766">
    <property type="entry name" value="Thioredoxin_domain"/>
</dbReference>
<evidence type="ECO:0000256" key="1">
    <source>
        <dbReference type="SAM" id="SignalP"/>
    </source>
</evidence>
<evidence type="ECO:0000313" key="4">
    <source>
        <dbReference type="Proteomes" id="UP000199577"/>
    </source>
</evidence>